<dbReference type="Proteomes" id="UP000785679">
    <property type="component" value="Unassembled WGS sequence"/>
</dbReference>
<evidence type="ECO:0000256" key="1">
    <source>
        <dbReference type="ARBA" id="ARBA00022837"/>
    </source>
</evidence>
<dbReference type="EMBL" id="RRYP01001170">
    <property type="protein sequence ID" value="TNV86317.1"/>
    <property type="molecule type" value="Genomic_DNA"/>
</dbReference>
<dbReference type="AlphaFoldDB" id="A0A8J8P1P3"/>
<dbReference type="InterPro" id="IPR011992">
    <property type="entry name" value="EF-hand-dom_pair"/>
</dbReference>
<protein>
    <recommendedName>
        <fullName evidence="2">BRCT domain-containing protein</fullName>
    </recommendedName>
</protein>
<keyword evidence="1" id="KW-0106">Calcium</keyword>
<dbReference type="InterPro" id="IPR018247">
    <property type="entry name" value="EF_Hand_1_Ca_BS"/>
</dbReference>
<accession>A0A8J8P1P3</accession>
<dbReference type="Gene3D" id="1.10.238.10">
    <property type="entry name" value="EF-hand"/>
    <property type="match status" value="1"/>
</dbReference>
<feature type="domain" description="BRCT" evidence="2">
    <location>
        <begin position="358"/>
        <end position="421"/>
    </location>
</feature>
<gene>
    <name evidence="3" type="ORF">FGO68_gene7004</name>
</gene>
<dbReference type="PROSITE" id="PS50172">
    <property type="entry name" value="BRCT"/>
    <property type="match status" value="1"/>
</dbReference>
<organism evidence="3 4">
    <name type="scientific">Halteria grandinella</name>
    <dbReference type="NCBI Taxonomy" id="5974"/>
    <lineage>
        <taxon>Eukaryota</taxon>
        <taxon>Sar</taxon>
        <taxon>Alveolata</taxon>
        <taxon>Ciliophora</taxon>
        <taxon>Intramacronucleata</taxon>
        <taxon>Spirotrichea</taxon>
        <taxon>Stichotrichia</taxon>
        <taxon>Sporadotrichida</taxon>
        <taxon>Halteriidae</taxon>
        <taxon>Halteria</taxon>
    </lineage>
</organism>
<evidence type="ECO:0000313" key="3">
    <source>
        <dbReference type="EMBL" id="TNV86317.1"/>
    </source>
</evidence>
<comment type="caution">
    <text evidence="3">The sequence shown here is derived from an EMBL/GenBank/DDBJ whole genome shotgun (WGS) entry which is preliminary data.</text>
</comment>
<evidence type="ECO:0000259" key="2">
    <source>
        <dbReference type="PROSITE" id="PS50172"/>
    </source>
</evidence>
<dbReference type="InterPro" id="IPR001357">
    <property type="entry name" value="BRCT_dom"/>
</dbReference>
<sequence>MMFRFSSKPRSFKSSLLTSLLLIRPTRKLKPSSRNFQLTKSNPLSKPNYRLDKQKLKLFLAGEYGPLLSKAISRRIKKAYNDFKGGQYLDFDRYCELTEKLINRPVEYLNKLFFQIIDYNQDGKLCEMDLFKAIECMMSESQMSNDLVQLLNEDLQLIHQSLLQKGENAKDKVATTSKMDGITQTLELVKKSGMTFEREDPVERAKMFFLLVQQKHLKSLENHTQLKSDQQYTRQETTTAIDDYAKYQEQMLEEQPRLKLLIKQKETGTLKKNQEDFRIHLKYAQRKKLKGELFQSYLMDLIDKKRACITMEDYEKLMGEFQCQGCPRLIVDLLSKLSGQNFERLLMKKQNLLSSIQKKYLQRRGGIIGPNKEKNIDEIMHEEKQIKMIKHRMEPIMFLKYEWLFRILSSDRDFQQDQYDLHFETPLCSVRVTLNTIKQGLKVIYGGKPNINLTLLIYNYFSKGLRNYEIKFSQFMLQFIHFIEIDHDSINELVFKMLDEDRVGYLTITSLIRLYLKLPKQCLFAQEVRQIFSYYMKHNLMPSALFKKSPKYDIWDFKSIVKDSCLARELYDIFHSFSLREKLVMLPMPVKFGSEFDMIQRLQSSNTNSSELSLVQYIIKYKAKSDSVMFNRDIKDEQEIYDEEIQKSVELFGEKLTESNIDKICQKLLDQA</sequence>
<evidence type="ECO:0000313" key="4">
    <source>
        <dbReference type="Proteomes" id="UP000785679"/>
    </source>
</evidence>
<dbReference type="OrthoDB" id="10628233at2759"/>
<dbReference type="SUPFAM" id="SSF47473">
    <property type="entry name" value="EF-hand"/>
    <property type="match status" value="2"/>
</dbReference>
<name>A0A8J8P1P3_HALGN</name>
<reference evidence="3" key="1">
    <citation type="submission" date="2019-06" db="EMBL/GenBank/DDBJ databases">
        <authorList>
            <person name="Zheng W."/>
        </authorList>
    </citation>
    <scope>NUCLEOTIDE SEQUENCE</scope>
    <source>
        <strain evidence="3">QDHG01</strain>
    </source>
</reference>
<proteinExistence type="predicted"/>
<dbReference type="PROSITE" id="PS00018">
    <property type="entry name" value="EF_HAND_1"/>
    <property type="match status" value="1"/>
</dbReference>
<keyword evidence="4" id="KW-1185">Reference proteome</keyword>